<dbReference type="EMBL" id="FNQH01000011">
    <property type="protein sequence ID" value="SEA93189.1"/>
    <property type="molecule type" value="Genomic_DNA"/>
</dbReference>
<feature type="transmembrane region" description="Helical" evidence="1">
    <location>
        <begin position="261"/>
        <end position="280"/>
    </location>
</feature>
<dbReference type="InterPro" id="IPR004704">
    <property type="entry name" value="PTS_IID_man"/>
</dbReference>
<evidence type="ECO:0000313" key="2">
    <source>
        <dbReference type="EMBL" id="SEA93189.1"/>
    </source>
</evidence>
<dbReference type="GO" id="GO:0009401">
    <property type="term" value="P:phosphoenolpyruvate-dependent sugar phosphotransferase system"/>
    <property type="evidence" value="ECO:0007669"/>
    <property type="project" value="InterPro"/>
</dbReference>
<keyword evidence="1" id="KW-0472">Membrane</keyword>
<dbReference type="InterPro" id="IPR050303">
    <property type="entry name" value="GatZ_KbaZ_carbometab"/>
</dbReference>
<dbReference type="AlphaFoldDB" id="A0AB38A3P9"/>
<feature type="transmembrane region" description="Helical" evidence="1">
    <location>
        <begin position="233"/>
        <end position="254"/>
    </location>
</feature>
<dbReference type="Proteomes" id="UP000199042">
    <property type="component" value="Unassembled WGS sequence"/>
</dbReference>
<dbReference type="PANTHER" id="PTHR32502:SF23">
    <property type="entry name" value="TRANSPORT PROTEIN, PTS SYSTEM"/>
    <property type="match status" value="1"/>
</dbReference>
<sequence length="281" mass="31213">MTSNREMMKLTKEERKTISKMFWRNQYLMFCTSYTKQQGITYGWLMAPFLQKVYGKDTDAFYKAMGRHLDFFNTAPAMNGFISALNLSMEEENKILNDKGEDFDTTSISALKTSLMGPLAGIGDAIYLSVLRVIATGVALGLSQQGNILGPILFLLIVNVPNMLIRWYTTVIGYKAGGQFISEAMKSGTFAAITRGSAVLGLIMTGAMTAQFVTFKTTYTAELANTTFVLQNVFDSIMPGLLPLSITMLCFAYLKKYNRPVRALVFMFLISIILTLLKIAG</sequence>
<feature type="transmembrane region" description="Helical" evidence="1">
    <location>
        <begin position="119"/>
        <end position="142"/>
    </location>
</feature>
<dbReference type="RefSeq" id="WP_086986490.1">
    <property type="nucleotide sequence ID" value="NZ_FJNA01000002.1"/>
</dbReference>
<comment type="caution">
    <text evidence="2">The sequence shown here is derived from an EMBL/GenBank/DDBJ whole genome shotgun (WGS) entry which is preliminary data.</text>
</comment>
<protein>
    <submittedName>
        <fullName evidence="2">PTS system, mannose-specific IID component</fullName>
    </submittedName>
</protein>
<evidence type="ECO:0000313" key="3">
    <source>
        <dbReference type="Proteomes" id="UP000199042"/>
    </source>
</evidence>
<keyword evidence="1" id="KW-0812">Transmembrane</keyword>
<organism evidence="2 3">
    <name type="scientific">Trichococcus collinsii</name>
    <dbReference type="NCBI Taxonomy" id="157076"/>
    <lineage>
        <taxon>Bacteria</taxon>
        <taxon>Bacillati</taxon>
        <taxon>Bacillota</taxon>
        <taxon>Bacilli</taxon>
        <taxon>Lactobacillales</taxon>
        <taxon>Carnobacteriaceae</taxon>
        <taxon>Trichococcus</taxon>
    </lineage>
</organism>
<evidence type="ECO:0000256" key="1">
    <source>
        <dbReference type="SAM" id="Phobius"/>
    </source>
</evidence>
<accession>A0AB38A3P9</accession>
<feature type="transmembrane region" description="Helical" evidence="1">
    <location>
        <begin position="148"/>
        <end position="169"/>
    </location>
</feature>
<keyword evidence="3" id="KW-1185">Reference proteome</keyword>
<dbReference type="PROSITE" id="PS51108">
    <property type="entry name" value="PTS_EIID"/>
    <property type="match status" value="1"/>
</dbReference>
<dbReference type="PANTHER" id="PTHR32502">
    <property type="entry name" value="N-ACETYLGALACTOSAMINE PERMEASE II COMPONENT-RELATED"/>
    <property type="match status" value="1"/>
</dbReference>
<reference evidence="2 3" key="1">
    <citation type="submission" date="2016-10" db="EMBL/GenBank/DDBJ databases">
        <authorList>
            <person name="Varghese N."/>
            <person name="Submissions S."/>
        </authorList>
    </citation>
    <scope>NUCLEOTIDE SEQUENCE [LARGE SCALE GENOMIC DNA]</scope>
    <source>
        <strain evidence="2 3">DSM 14526</strain>
    </source>
</reference>
<proteinExistence type="predicted"/>
<gene>
    <name evidence="2" type="ORF">SAMN04488525_11126</name>
</gene>
<dbReference type="GO" id="GO:0005886">
    <property type="term" value="C:plasma membrane"/>
    <property type="evidence" value="ECO:0007669"/>
    <property type="project" value="TreeGrafter"/>
</dbReference>
<dbReference type="Pfam" id="PF03613">
    <property type="entry name" value="EIID-AGA"/>
    <property type="match status" value="1"/>
</dbReference>
<feature type="transmembrane region" description="Helical" evidence="1">
    <location>
        <begin position="190"/>
        <end position="213"/>
    </location>
</feature>
<name>A0AB38A3P9_9LACT</name>
<keyword evidence="1" id="KW-1133">Transmembrane helix</keyword>